<dbReference type="NCBIfam" id="NF001978">
    <property type="entry name" value="PRK00767.1"/>
    <property type="match status" value="1"/>
</dbReference>
<dbReference type="PATRIC" id="fig|1335048.3.peg.2932"/>
<evidence type="ECO:0000256" key="4">
    <source>
        <dbReference type="ARBA" id="ARBA00023125"/>
    </source>
</evidence>
<feature type="domain" description="HTH tetR-type" evidence="9">
    <location>
        <begin position="8"/>
        <end position="68"/>
    </location>
</feature>
<dbReference type="HAMAP" id="MF_00768">
    <property type="entry name" value="HTH_type_BetI"/>
    <property type="match status" value="1"/>
</dbReference>
<dbReference type="Gene3D" id="1.10.357.10">
    <property type="entry name" value="Tetracycline Repressor, domain 2"/>
    <property type="match status" value="1"/>
</dbReference>
<dbReference type="GO" id="GO:0000976">
    <property type="term" value="F:transcription cis-regulatory region binding"/>
    <property type="evidence" value="ECO:0007669"/>
    <property type="project" value="TreeGrafter"/>
</dbReference>
<evidence type="ECO:0000256" key="6">
    <source>
        <dbReference type="ARBA" id="ARBA00024936"/>
    </source>
</evidence>
<dbReference type="InterPro" id="IPR050109">
    <property type="entry name" value="HTH-type_TetR-like_transc_reg"/>
</dbReference>
<dbReference type="InterPro" id="IPR009057">
    <property type="entry name" value="Homeodomain-like_sf"/>
</dbReference>
<dbReference type="OrthoDB" id="7618612at2"/>
<organism evidence="10 11">
    <name type="scientific">Frigidibacter mobilis</name>
    <dbReference type="NCBI Taxonomy" id="1335048"/>
    <lineage>
        <taxon>Bacteria</taxon>
        <taxon>Pseudomonadati</taxon>
        <taxon>Pseudomonadota</taxon>
        <taxon>Alphaproteobacteria</taxon>
        <taxon>Rhodobacterales</taxon>
        <taxon>Paracoccaceae</taxon>
        <taxon>Frigidibacter</taxon>
    </lineage>
</organism>
<dbReference type="STRING" id="1335048.AKL17_2818"/>
<protein>
    <recommendedName>
        <fullName evidence="7">HTH-type transcriptional regulator BetI</fullName>
    </recommendedName>
</protein>
<dbReference type="Pfam" id="PF00440">
    <property type="entry name" value="TetR_N"/>
    <property type="match status" value="1"/>
</dbReference>
<evidence type="ECO:0000256" key="7">
    <source>
        <dbReference type="HAMAP-Rule" id="MF_00768"/>
    </source>
</evidence>
<dbReference type="SUPFAM" id="SSF46689">
    <property type="entry name" value="Homeodomain-like"/>
    <property type="match status" value="1"/>
</dbReference>
<dbReference type="GO" id="GO:0019285">
    <property type="term" value="P:glycine betaine biosynthetic process from choline"/>
    <property type="evidence" value="ECO:0007669"/>
    <property type="project" value="UniProtKB-UniRule"/>
</dbReference>
<dbReference type="PROSITE" id="PS50977">
    <property type="entry name" value="HTH_TETR_2"/>
    <property type="match status" value="1"/>
</dbReference>
<dbReference type="GO" id="GO:0003700">
    <property type="term" value="F:DNA-binding transcription factor activity"/>
    <property type="evidence" value="ECO:0007669"/>
    <property type="project" value="UniProtKB-UniRule"/>
</dbReference>
<keyword evidence="3 7" id="KW-0805">Transcription regulation</keyword>
<dbReference type="Pfam" id="PF13977">
    <property type="entry name" value="TetR_C_6"/>
    <property type="match status" value="1"/>
</dbReference>
<reference evidence="10 11" key="1">
    <citation type="submission" date="2015-09" db="EMBL/GenBank/DDBJ databases">
        <title>Complete genome sequence of Defluviimonas alba cai42t isolated from an oilfield in Xinjiang.</title>
        <authorList>
            <person name="Geng S."/>
            <person name="Pan X."/>
            <person name="Wu X."/>
        </authorList>
    </citation>
    <scope>NUCLEOTIDE SEQUENCE [LARGE SCALE GENOMIC DNA]</scope>
    <source>
        <strain evidence="11">cai42</strain>
    </source>
</reference>
<evidence type="ECO:0000256" key="2">
    <source>
        <dbReference type="ARBA" id="ARBA00022491"/>
    </source>
</evidence>
<dbReference type="UniPathway" id="UPA00529"/>
<name>A0A159Z4H8_9RHOB</name>
<dbReference type="GO" id="GO:0045892">
    <property type="term" value="P:negative regulation of DNA-templated transcription"/>
    <property type="evidence" value="ECO:0007669"/>
    <property type="project" value="UniProtKB-UniRule"/>
</dbReference>
<dbReference type="SUPFAM" id="SSF48498">
    <property type="entry name" value="Tetracyclin repressor-like, C-terminal domain"/>
    <property type="match status" value="1"/>
</dbReference>
<keyword evidence="11" id="KW-1185">Reference proteome</keyword>
<sequence>MARIAAEPLRRAEIVQATIQEIGLAGTLEVTVAQIAKRAGVSSALAHHYFGSKEAIFLAAMRHVLAIYGAEVRGALATAHEPRARIEAIVRVSFSSTNFRREVIAAWLNFYVLAQTMPEARRLLEIYRRRLHSNLTHDLRPLVGARAGAVAEGLGALIDGVYLRQALRQKAPDRRAAAQLVMGCFEAELAQGTRK</sequence>
<gene>
    <name evidence="7" type="primary">betI</name>
    <name evidence="10" type="ORF">AKL17_2818</name>
</gene>
<evidence type="ECO:0000313" key="11">
    <source>
        <dbReference type="Proteomes" id="UP000076128"/>
    </source>
</evidence>
<comment type="function">
    <text evidence="7">Repressor involved in choline regulation of the bet genes.</text>
</comment>
<keyword evidence="5 7" id="KW-0804">Transcription</keyword>
<feature type="DNA-binding region" description="H-T-H motif" evidence="7 8">
    <location>
        <begin position="31"/>
        <end position="50"/>
    </location>
</feature>
<evidence type="ECO:0000313" key="10">
    <source>
        <dbReference type="EMBL" id="AMY70056.1"/>
    </source>
</evidence>
<dbReference type="AlphaFoldDB" id="A0A159Z4H8"/>
<evidence type="ECO:0000256" key="5">
    <source>
        <dbReference type="ARBA" id="ARBA00023163"/>
    </source>
</evidence>
<dbReference type="RefSeq" id="WP_066814144.1">
    <property type="nucleotide sequence ID" value="NZ_CP012661.1"/>
</dbReference>
<proteinExistence type="inferred from homology"/>
<dbReference type="EMBL" id="CP012661">
    <property type="protein sequence ID" value="AMY70056.1"/>
    <property type="molecule type" value="Genomic_DNA"/>
</dbReference>
<accession>A0A159Z4H8</accession>
<comment type="function">
    <text evidence="6">Repressor involved in the biosynthesis of the osmoprotectant glycine betaine. It represses transcription of the choline transporter BetT and the genes of BetAB involved in the synthesis of glycine betaine.</text>
</comment>
<dbReference type="Proteomes" id="UP000076128">
    <property type="component" value="Chromosome"/>
</dbReference>
<dbReference type="InterPro" id="IPR036271">
    <property type="entry name" value="Tet_transcr_reg_TetR-rel_C_sf"/>
</dbReference>
<keyword evidence="4 7" id="KW-0238">DNA-binding</keyword>
<comment type="pathway">
    <text evidence="1 7">Amine and polyamine biosynthesis; betaine biosynthesis via choline pathway [regulation].</text>
</comment>
<dbReference type="PANTHER" id="PTHR30055:SF234">
    <property type="entry name" value="HTH-TYPE TRANSCRIPTIONAL REGULATOR BETI"/>
    <property type="match status" value="1"/>
</dbReference>
<evidence type="ECO:0000256" key="8">
    <source>
        <dbReference type="PROSITE-ProRule" id="PRU00335"/>
    </source>
</evidence>
<dbReference type="InterPro" id="IPR017757">
    <property type="entry name" value="Tscrpt_rep_BetI"/>
</dbReference>
<dbReference type="InterPro" id="IPR001647">
    <property type="entry name" value="HTH_TetR"/>
</dbReference>
<evidence type="ECO:0000256" key="3">
    <source>
        <dbReference type="ARBA" id="ARBA00023015"/>
    </source>
</evidence>
<dbReference type="NCBIfam" id="TIGR03384">
    <property type="entry name" value="betaine_BetI"/>
    <property type="match status" value="1"/>
</dbReference>
<dbReference type="InterPro" id="IPR039538">
    <property type="entry name" value="BetI_C"/>
</dbReference>
<keyword evidence="2 7" id="KW-0678">Repressor</keyword>
<dbReference type="PANTHER" id="PTHR30055">
    <property type="entry name" value="HTH-TYPE TRANSCRIPTIONAL REGULATOR RUTR"/>
    <property type="match status" value="1"/>
</dbReference>
<evidence type="ECO:0000256" key="1">
    <source>
        <dbReference type="ARBA" id="ARBA00004719"/>
    </source>
</evidence>
<evidence type="ECO:0000259" key="9">
    <source>
        <dbReference type="PROSITE" id="PS50977"/>
    </source>
</evidence>
<dbReference type="KEGG" id="daa:AKL17_2818"/>